<dbReference type="Proteomes" id="UP000186309">
    <property type="component" value="Chromosome"/>
</dbReference>
<sequence length="78" mass="8796">MDRPYGDSRFVSRFIQDNVQGYSGLELSRTRRGQTDVVATIIFWDAAGKYSVETLGTDVPLEVIEELAVEARRTIEIS</sequence>
<protein>
    <submittedName>
        <fullName evidence="1">Uncharacterized protein</fullName>
    </submittedName>
</protein>
<dbReference type="AlphaFoldDB" id="A0A1U7CPZ0"/>
<accession>A0A1U7CPZ0</accession>
<dbReference type="STRING" id="1387353.BSF38_02476"/>
<gene>
    <name evidence="1" type="ORF">BSF38_02476</name>
</gene>
<keyword evidence="2" id="KW-1185">Reference proteome</keyword>
<dbReference type="EMBL" id="CP019082">
    <property type="protein sequence ID" value="APW60979.1"/>
    <property type="molecule type" value="Genomic_DNA"/>
</dbReference>
<evidence type="ECO:0000313" key="1">
    <source>
        <dbReference type="EMBL" id="APW60979.1"/>
    </source>
</evidence>
<evidence type="ECO:0000313" key="2">
    <source>
        <dbReference type="Proteomes" id="UP000186309"/>
    </source>
</evidence>
<name>A0A1U7CPZ0_9BACT</name>
<organism evidence="1 2">
    <name type="scientific">Paludisphaera borealis</name>
    <dbReference type="NCBI Taxonomy" id="1387353"/>
    <lineage>
        <taxon>Bacteria</taxon>
        <taxon>Pseudomonadati</taxon>
        <taxon>Planctomycetota</taxon>
        <taxon>Planctomycetia</taxon>
        <taxon>Isosphaerales</taxon>
        <taxon>Isosphaeraceae</taxon>
        <taxon>Paludisphaera</taxon>
    </lineage>
</organism>
<reference evidence="2" key="1">
    <citation type="submission" date="2016-12" db="EMBL/GenBank/DDBJ databases">
        <title>Comparative genomics of four Isosphaeraceae planctomycetes: a common pool of plasmids and glycoside hydrolase genes.</title>
        <authorList>
            <person name="Ivanova A."/>
        </authorList>
    </citation>
    <scope>NUCLEOTIDE SEQUENCE [LARGE SCALE GENOMIC DNA]</scope>
    <source>
        <strain evidence="2">PX4</strain>
    </source>
</reference>
<proteinExistence type="predicted"/>
<dbReference type="KEGG" id="pbor:BSF38_02476"/>